<dbReference type="GO" id="GO:0006360">
    <property type="term" value="P:transcription by RNA polymerase I"/>
    <property type="evidence" value="ECO:0007669"/>
    <property type="project" value="UniProtKB-ARBA"/>
</dbReference>
<evidence type="ECO:0000256" key="5">
    <source>
        <dbReference type="ARBA" id="ARBA00022833"/>
    </source>
</evidence>
<name>A0ABD0JH97_9CAEN</name>
<evidence type="ECO:0008006" key="15">
    <source>
        <dbReference type="Google" id="ProtNLM"/>
    </source>
</evidence>
<dbReference type="InterPro" id="IPR048538">
    <property type="entry name" value="Rrn7_cyclin_C"/>
</dbReference>
<dbReference type="GO" id="GO:0000120">
    <property type="term" value="C:RNA polymerase I transcription regulator complex"/>
    <property type="evidence" value="ECO:0007669"/>
    <property type="project" value="UniProtKB-ARBA"/>
</dbReference>
<keyword evidence="6" id="KW-0805">Transcription regulation</keyword>
<dbReference type="GO" id="GO:0008270">
    <property type="term" value="F:zinc ion binding"/>
    <property type="evidence" value="ECO:0007669"/>
    <property type="project" value="UniProtKB-KW"/>
</dbReference>
<feature type="compositionally biased region" description="Acidic residues" evidence="10">
    <location>
        <begin position="219"/>
        <end position="228"/>
    </location>
</feature>
<dbReference type="InterPro" id="IPR048540">
    <property type="entry name" value="Rrn7_cyclin_N"/>
</dbReference>
<sequence>MPSCHVCGGEEFEEEDGLFYCSECQTQSQVMHSVELEETDGPMSVSMGTLREIGKKQKSREHSEHFKNEYEAGRPWSKYEAYQLIMQAQADALVTHGARPSIKDAILRLWAKYLSQLGVAFTDNIRLVPKALEKIPWNRELNRGDFEHPEVNPRRLKRNIRKSEYMTAIRHSQKDKDVLDAAAALEGETFYKGDNPFDAEDNGGDDSSHCSSSEVYSDSSDDDPDMPEESGKKRKLCCRALYNLPERMCLRKTLVFCYLGCLFTSPWITLSDIIRWASEGAIPYLETTHLLHDDMKLTAFDTYLFRPRSLTNSRLLLETSKLANYLAIQKLPPFPVKWLISRFIVALDLPVEMHALVVNLYARMPVNVAYRPGRPISSSVPNVDAVCMAYIFVMLKIIFGLNDFTERQLSLYTQKVQTSLGTDFHLFDWSLWQAHITRNQQSAMDVDGLCKVFHNAGYEDQTFSAIKLYNATRRKKGGHLYITLDCMITRKRIGCE</sequence>
<organism evidence="13 14">
    <name type="scientific">Batillaria attramentaria</name>
    <dbReference type="NCBI Taxonomy" id="370345"/>
    <lineage>
        <taxon>Eukaryota</taxon>
        <taxon>Metazoa</taxon>
        <taxon>Spiralia</taxon>
        <taxon>Lophotrochozoa</taxon>
        <taxon>Mollusca</taxon>
        <taxon>Gastropoda</taxon>
        <taxon>Caenogastropoda</taxon>
        <taxon>Sorbeoconcha</taxon>
        <taxon>Cerithioidea</taxon>
        <taxon>Batillariidae</taxon>
        <taxon>Batillaria</taxon>
    </lineage>
</organism>
<comment type="subcellular location">
    <subcellularLocation>
        <location evidence="1">Nucleus</location>
        <location evidence="1">Nucleolus</location>
    </subcellularLocation>
</comment>
<evidence type="ECO:0000256" key="9">
    <source>
        <dbReference type="ARBA" id="ARBA00023242"/>
    </source>
</evidence>
<keyword evidence="14" id="KW-1185">Reference proteome</keyword>
<dbReference type="InterPro" id="IPR033599">
    <property type="entry name" value="TAF1B/Rrn7"/>
</dbReference>
<evidence type="ECO:0000259" key="11">
    <source>
        <dbReference type="Pfam" id="PF20644"/>
    </source>
</evidence>
<keyword evidence="9" id="KW-0539">Nucleus</keyword>
<accession>A0ABD0JH97</accession>
<evidence type="ECO:0000259" key="12">
    <source>
        <dbReference type="Pfam" id="PF20645"/>
    </source>
</evidence>
<evidence type="ECO:0000256" key="1">
    <source>
        <dbReference type="ARBA" id="ARBA00004604"/>
    </source>
</evidence>
<comment type="similarity">
    <text evidence="2">Belongs to the RRN7/TAF1B family.</text>
</comment>
<proteinExistence type="inferred from homology"/>
<keyword evidence="3" id="KW-0479">Metal-binding</keyword>
<keyword evidence="7" id="KW-0238">DNA-binding</keyword>
<feature type="compositionally biased region" description="Low complexity" evidence="10">
    <location>
        <begin position="209"/>
        <end position="218"/>
    </location>
</feature>
<dbReference type="Pfam" id="PF20644">
    <property type="entry name" value="Rrn7_cyclin_N"/>
    <property type="match status" value="1"/>
</dbReference>
<evidence type="ECO:0000313" key="13">
    <source>
        <dbReference type="EMBL" id="KAK7474319.1"/>
    </source>
</evidence>
<evidence type="ECO:0000256" key="10">
    <source>
        <dbReference type="SAM" id="MobiDB-lite"/>
    </source>
</evidence>
<feature type="domain" description="Rrn7/TAF1B N-terminal cyclin" evidence="11">
    <location>
        <begin position="212"/>
        <end position="291"/>
    </location>
</feature>
<dbReference type="PANTHER" id="PTHR31576:SF2">
    <property type="entry name" value="TATA BOX-BINDING PROTEIN-ASSOCIATED FACTOR RNA POLYMERASE I SUBUNIT B"/>
    <property type="match status" value="1"/>
</dbReference>
<keyword evidence="4" id="KW-0863">Zinc-finger</keyword>
<evidence type="ECO:0000256" key="2">
    <source>
        <dbReference type="ARBA" id="ARBA00006899"/>
    </source>
</evidence>
<keyword evidence="5" id="KW-0862">Zinc</keyword>
<feature type="domain" description="Rrn7/TAF1B C-terminal cyclin" evidence="12">
    <location>
        <begin position="322"/>
        <end position="438"/>
    </location>
</feature>
<dbReference type="EMBL" id="JACVVK020000440">
    <property type="protein sequence ID" value="KAK7474319.1"/>
    <property type="molecule type" value="Genomic_DNA"/>
</dbReference>
<dbReference type="GO" id="GO:0003677">
    <property type="term" value="F:DNA binding"/>
    <property type="evidence" value="ECO:0007669"/>
    <property type="project" value="UniProtKB-KW"/>
</dbReference>
<dbReference type="Proteomes" id="UP001519460">
    <property type="component" value="Unassembled WGS sequence"/>
</dbReference>
<evidence type="ECO:0000256" key="3">
    <source>
        <dbReference type="ARBA" id="ARBA00022723"/>
    </source>
</evidence>
<evidence type="ECO:0000313" key="14">
    <source>
        <dbReference type="Proteomes" id="UP001519460"/>
    </source>
</evidence>
<gene>
    <name evidence="13" type="ORF">BaRGS_00034454</name>
</gene>
<protein>
    <recommendedName>
        <fullName evidence="15">TATA box-binding protein-associated factor RNA polymerase I subunit B</fullName>
    </recommendedName>
</protein>
<dbReference type="PANTHER" id="PTHR31576">
    <property type="entry name" value="TATA BOX-BINDING PROTEIN-ASSOCIATED FACTOR RNA POLYMERASE I SUBUNIT B"/>
    <property type="match status" value="1"/>
</dbReference>
<evidence type="ECO:0000256" key="6">
    <source>
        <dbReference type="ARBA" id="ARBA00023015"/>
    </source>
</evidence>
<keyword evidence="8" id="KW-0804">Transcription</keyword>
<evidence type="ECO:0000256" key="8">
    <source>
        <dbReference type="ARBA" id="ARBA00023163"/>
    </source>
</evidence>
<dbReference type="AlphaFoldDB" id="A0ABD0JH97"/>
<evidence type="ECO:0000256" key="7">
    <source>
        <dbReference type="ARBA" id="ARBA00023125"/>
    </source>
</evidence>
<dbReference type="Pfam" id="PF20645">
    <property type="entry name" value="Rrn7_cyclin_C"/>
    <property type="match status" value="1"/>
</dbReference>
<feature type="region of interest" description="Disordered" evidence="10">
    <location>
        <begin position="192"/>
        <end position="231"/>
    </location>
</feature>
<reference evidence="13 14" key="1">
    <citation type="journal article" date="2023" name="Sci. Data">
        <title>Genome assembly of the Korean intertidal mud-creeper Batillaria attramentaria.</title>
        <authorList>
            <person name="Patra A.K."/>
            <person name="Ho P.T."/>
            <person name="Jun S."/>
            <person name="Lee S.J."/>
            <person name="Kim Y."/>
            <person name="Won Y.J."/>
        </authorList>
    </citation>
    <scope>NUCLEOTIDE SEQUENCE [LARGE SCALE GENOMIC DNA]</scope>
    <source>
        <strain evidence="13">Wonlab-2016</strain>
    </source>
</reference>
<evidence type="ECO:0000256" key="4">
    <source>
        <dbReference type="ARBA" id="ARBA00022771"/>
    </source>
</evidence>
<comment type="caution">
    <text evidence="13">The sequence shown here is derived from an EMBL/GenBank/DDBJ whole genome shotgun (WGS) entry which is preliminary data.</text>
</comment>